<feature type="transmembrane region" description="Helical" evidence="1">
    <location>
        <begin position="126"/>
        <end position="143"/>
    </location>
</feature>
<reference evidence="2" key="1">
    <citation type="journal article" date="2014" name="Front. Microbiol.">
        <title>High frequency of phylogenetically diverse reductive dehalogenase-homologous genes in deep subseafloor sedimentary metagenomes.</title>
        <authorList>
            <person name="Kawai M."/>
            <person name="Futagami T."/>
            <person name="Toyoda A."/>
            <person name="Takaki Y."/>
            <person name="Nishi S."/>
            <person name="Hori S."/>
            <person name="Arai W."/>
            <person name="Tsubouchi T."/>
            <person name="Morono Y."/>
            <person name="Uchiyama I."/>
            <person name="Ito T."/>
            <person name="Fujiyama A."/>
            <person name="Inagaki F."/>
            <person name="Takami H."/>
        </authorList>
    </citation>
    <scope>NUCLEOTIDE SEQUENCE</scope>
    <source>
        <strain evidence="2">Expedition CK06-06</strain>
    </source>
</reference>
<keyword evidence="1" id="KW-1133">Transmembrane helix</keyword>
<gene>
    <name evidence="2" type="ORF">S01H1_51398</name>
</gene>
<feature type="non-terminal residue" evidence="2">
    <location>
        <position position="144"/>
    </location>
</feature>
<dbReference type="AlphaFoldDB" id="X0WE39"/>
<feature type="transmembrane region" description="Helical" evidence="1">
    <location>
        <begin position="9"/>
        <end position="25"/>
    </location>
</feature>
<dbReference type="InterPro" id="IPR037997">
    <property type="entry name" value="Dgk1-like"/>
</dbReference>
<feature type="transmembrane region" description="Helical" evidence="1">
    <location>
        <begin position="31"/>
        <end position="51"/>
    </location>
</feature>
<dbReference type="GO" id="GO:0004143">
    <property type="term" value="F:ATP-dependent diacylglycerol kinase activity"/>
    <property type="evidence" value="ECO:0007669"/>
    <property type="project" value="InterPro"/>
</dbReference>
<comment type="caution">
    <text evidence="2">The sequence shown here is derived from an EMBL/GenBank/DDBJ whole genome shotgun (WGS) entry which is preliminary data.</text>
</comment>
<evidence type="ECO:0008006" key="3">
    <source>
        <dbReference type="Google" id="ProtNLM"/>
    </source>
</evidence>
<keyword evidence="1" id="KW-0812">Transmembrane</keyword>
<feature type="transmembrane region" description="Helical" evidence="1">
    <location>
        <begin position="72"/>
        <end position="91"/>
    </location>
</feature>
<organism evidence="2">
    <name type="scientific">marine sediment metagenome</name>
    <dbReference type="NCBI Taxonomy" id="412755"/>
    <lineage>
        <taxon>unclassified sequences</taxon>
        <taxon>metagenomes</taxon>
        <taxon>ecological metagenomes</taxon>
    </lineage>
</organism>
<keyword evidence="1" id="KW-0472">Membrane</keyword>
<sequence length="144" mass="16241">MQGKLWRRLWHLTGGSFFPILALFIPREILLIILGAMTAIFVTWEIVRFTSPSLNRWMVSHLGVILKTEERFRLTGTTYLLLSSLAVFLLFEKYIAITSLLFLSVGDLMATVVGEKFGKRIVFNKSLEGSLACLVTCLVIGIVM</sequence>
<dbReference type="PANTHER" id="PTHR31303:SF1">
    <property type="entry name" value="CTP-DEPENDENT DIACYLGLYCEROL KINASE 1"/>
    <property type="match status" value="1"/>
</dbReference>
<protein>
    <recommendedName>
        <fullName evidence="3">Dolichol kinase</fullName>
    </recommendedName>
</protein>
<accession>X0WE39</accession>
<evidence type="ECO:0000313" key="2">
    <source>
        <dbReference type="EMBL" id="GAG22818.1"/>
    </source>
</evidence>
<evidence type="ECO:0000256" key="1">
    <source>
        <dbReference type="SAM" id="Phobius"/>
    </source>
</evidence>
<feature type="transmembrane region" description="Helical" evidence="1">
    <location>
        <begin position="97"/>
        <end position="114"/>
    </location>
</feature>
<proteinExistence type="predicted"/>
<dbReference type="PANTHER" id="PTHR31303">
    <property type="entry name" value="CTP-DEPENDENT DIACYLGLYCEROL KINASE 1"/>
    <property type="match status" value="1"/>
</dbReference>
<name>X0WE39_9ZZZZ</name>
<dbReference type="EMBL" id="BARS01033165">
    <property type="protein sequence ID" value="GAG22818.1"/>
    <property type="molecule type" value="Genomic_DNA"/>
</dbReference>